<dbReference type="Gene3D" id="1.10.10.10">
    <property type="entry name" value="Winged helix-like DNA-binding domain superfamily/Winged helix DNA-binding domain"/>
    <property type="match status" value="1"/>
</dbReference>
<dbReference type="PANTHER" id="PTHR33221">
    <property type="entry name" value="WINGED HELIX-TURN-HELIX TRANSCRIPTIONAL REGULATOR, RRF2 FAMILY"/>
    <property type="match status" value="1"/>
</dbReference>
<dbReference type="PANTHER" id="PTHR33221:SF2">
    <property type="entry name" value="TRANSCRIPTIONAL REGULATOR"/>
    <property type="match status" value="1"/>
</dbReference>
<comment type="caution">
    <text evidence="1">The sequence shown here is derived from an EMBL/GenBank/DDBJ whole genome shotgun (WGS) entry which is preliminary data.</text>
</comment>
<dbReference type="InterPro" id="IPR000944">
    <property type="entry name" value="Tscrpt_reg_Rrf2"/>
</dbReference>
<dbReference type="GO" id="GO:0005829">
    <property type="term" value="C:cytosol"/>
    <property type="evidence" value="ECO:0007669"/>
    <property type="project" value="TreeGrafter"/>
</dbReference>
<dbReference type="NCBIfam" id="TIGR00738">
    <property type="entry name" value="rrf2_super"/>
    <property type="match status" value="1"/>
</dbReference>
<dbReference type="PROSITE" id="PS51197">
    <property type="entry name" value="HTH_RRF2_2"/>
    <property type="match status" value="1"/>
</dbReference>
<gene>
    <name evidence="1" type="ORF">E1963_10255</name>
</gene>
<accession>A0A4R4FEB0</accession>
<protein>
    <submittedName>
        <fullName evidence="1">Rrf2 family transcriptional regulator</fullName>
    </submittedName>
</protein>
<dbReference type="AlphaFoldDB" id="A0A4R4FEB0"/>
<dbReference type="Pfam" id="PF02082">
    <property type="entry name" value="Rrf2"/>
    <property type="match status" value="1"/>
</dbReference>
<dbReference type="GO" id="GO:0003700">
    <property type="term" value="F:DNA-binding transcription factor activity"/>
    <property type="evidence" value="ECO:0007669"/>
    <property type="project" value="TreeGrafter"/>
</dbReference>
<organism evidence="1 2">
    <name type="scientific">Extibacter muris</name>
    <dbReference type="NCBI Taxonomy" id="1796622"/>
    <lineage>
        <taxon>Bacteria</taxon>
        <taxon>Bacillati</taxon>
        <taxon>Bacillota</taxon>
        <taxon>Clostridia</taxon>
        <taxon>Lachnospirales</taxon>
        <taxon>Lachnospiraceae</taxon>
        <taxon>Extibacter</taxon>
    </lineage>
</organism>
<dbReference type="RefSeq" id="WP_132277711.1">
    <property type="nucleotide sequence ID" value="NZ_JAOBST010000002.1"/>
</dbReference>
<sequence>MLLTRENDYAIRMLRAMKDGEKHTMKDICQEEEIPEAFAYKIVRKLQKAGIVDVERGASGGCRVGRGLSELTLYDVVTAVDEEPVIMPCLRKSCRRNTGGNTCKVHVELAEIQRVLVRELKARTLSDLF</sequence>
<name>A0A4R4FEB0_9FIRM</name>
<dbReference type="EMBL" id="SMMX01000007">
    <property type="protein sequence ID" value="TDA21711.1"/>
    <property type="molecule type" value="Genomic_DNA"/>
</dbReference>
<evidence type="ECO:0000313" key="1">
    <source>
        <dbReference type="EMBL" id="TDA21711.1"/>
    </source>
</evidence>
<dbReference type="InterPro" id="IPR036390">
    <property type="entry name" value="WH_DNA-bd_sf"/>
</dbReference>
<evidence type="ECO:0000313" key="2">
    <source>
        <dbReference type="Proteomes" id="UP000295710"/>
    </source>
</evidence>
<dbReference type="Proteomes" id="UP000295710">
    <property type="component" value="Unassembled WGS sequence"/>
</dbReference>
<reference evidence="1 2" key="1">
    <citation type="journal article" date="2016" name="Nat. Microbiol.">
        <title>The Mouse Intestinal Bacterial Collection (miBC) provides host-specific insight into cultured diversity and functional potential of the gut microbiota.</title>
        <authorList>
            <person name="Lagkouvardos I."/>
            <person name="Pukall R."/>
            <person name="Abt B."/>
            <person name="Foesel B.U."/>
            <person name="Meier-Kolthoff J.P."/>
            <person name="Kumar N."/>
            <person name="Bresciani A."/>
            <person name="Martinez I."/>
            <person name="Just S."/>
            <person name="Ziegler C."/>
            <person name="Brugiroux S."/>
            <person name="Garzetti D."/>
            <person name="Wenning M."/>
            <person name="Bui T.P."/>
            <person name="Wang J."/>
            <person name="Hugenholtz F."/>
            <person name="Plugge C.M."/>
            <person name="Peterson D.A."/>
            <person name="Hornef M.W."/>
            <person name="Baines J.F."/>
            <person name="Smidt H."/>
            <person name="Walter J."/>
            <person name="Kristiansen K."/>
            <person name="Nielsen H.B."/>
            <person name="Haller D."/>
            <person name="Overmann J."/>
            <person name="Stecher B."/>
            <person name="Clavel T."/>
        </authorList>
    </citation>
    <scope>NUCLEOTIDE SEQUENCE [LARGE SCALE GENOMIC DNA]</scope>
    <source>
        <strain evidence="1 2">DSM 28560</strain>
    </source>
</reference>
<keyword evidence="2" id="KW-1185">Reference proteome</keyword>
<dbReference type="SUPFAM" id="SSF46785">
    <property type="entry name" value="Winged helix' DNA-binding domain"/>
    <property type="match status" value="1"/>
</dbReference>
<dbReference type="InterPro" id="IPR036388">
    <property type="entry name" value="WH-like_DNA-bd_sf"/>
</dbReference>
<proteinExistence type="predicted"/>